<dbReference type="GO" id="GO:0016787">
    <property type="term" value="F:hydrolase activity"/>
    <property type="evidence" value="ECO:0007669"/>
    <property type="project" value="UniProtKB-KW"/>
</dbReference>
<dbReference type="PANTHER" id="PTHR31964">
    <property type="entry name" value="ADENINE NUCLEOTIDE ALPHA HYDROLASES-LIKE SUPERFAMILY PROTEIN"/>
    <property type="match status" value="1"/>
</dbReference>
<dbReference type="Proteomes" id="UP000242414">
    <property type="component" value="Unassembled WGS sequence"/>
</dbReference>
<reference evidence="2" key="1">
    <citation type="journal article" date="2016" name="Proc. Natl. Acad. Sci. U.S.A.">
        <title>Lipid metabolic changes in an early divergent fungus govern the establishment of a mutualistic symbiosis with endobacteria.</title>
        <authorList>
            <person name="Lastovetsky O.A."/>
            <person name="Gaspar M.L."/>
            <person name="Mondo S.J."/>
            <person name="LaButti K.M."/>
            <person name="Sandor L."/>
            <person name="Grigoriev I.V."/>
            <person name="Henry S.A."/>
            <person name="Pawlowska T.E."/>
        </authorList>
    </citation>
    <scope>NUCLEOTIDE SEQUENCE [LARGE SCALE GENOMIC DNA]</scope>
    <source>
        <strain evidence="2">ATCC 52814</strain>
    </source>
</reference>
<dbReference type="EMBL" id="KV922089">
    <property type="protein sequence ID" value="ORE01892.1"/>
    <property type="molecule type" value="Genomic_DNA"/>
</dbReference>
<feature type="domain" description="UspA" evidence="1">
    <location>
        <begin position="6"/>
        <end position="159"/>
    </location>
</feature>
<dbReference type="SUPFAM" id="SSF52402">
    <property type="entry name" value="Adenine nucleotide alpha hydrolases-like"/>
    <property type="match status" value="1"/>
</dbReference>
<dbReference type="CDD" id="cd23659">
    <property type="entry name" value="USP_At3g01520-like"/>
    <property type="match status" value="1"/>
</dbReference>
<dbReference type="OrthoDB" id="843225at2759"/>
<keyword evidence="2" id="KW-0378">Hydrolase</keyword>
<evidence type="ECO:0000313" key="2">
    <source>
        <dbReference type="EMBL" id="ORE01892.1"/>
    </source>
</evidence>
<name>A0A1X0QQ44_RHIZD</name>
<dbReference type="InterPro" id="IPR006015">
    <property type="entry name" value="Universal_stress_UspA"/>
</dbReference>
<dbReference type="AlphaFoldDB" id="A0A1X0QQ44"/>
<organism evidence="2">
    <name type="scientific">Rhizopus microsporus var. microsporus</name>
    <dbReference type="NCBI Taxonomy" id="86635"/>
    <lineage>
        <taxon>Eukaryota</taxon>
        <taxon>Fungi</taxon>
        <taxon>Fungi incertae sedis</taxon>
        <taxon>Mucoromycota</taxon>
        <taxon>Mucoromycotina</taxon>
        <taxon>Mucoromycetes</taxon>
        <taxon>Mucorales</taxon>
        <taxon>Mucorineae</taxon>
        <taxon>Rhizopodaceae</taxon>
        <taxon>Rhizopus</taxon>
    </lineage>
</organism>
<accession>A0A1X0QQ44</accession>
<proteinExistence type="predicted"/>
<dbReference type="PRINTS" id="PR01438">
    <property type="entry name" value="UNVRSLSTRESS"/>
</dbReference>
<sequence>MSTVNRKILIALDETKAGQHVLDWVHSHHLLNVEDEIYLATAVDEDVSSVEGPGWQSAPMSGSANISEDYGIDIRILERRGQQNLMKGIEKFRDLGYKNTKAALLKGDPEKAIIKYAKDHSIDLVICGRNHKGLFKRVIAGSVSEYLVHHLDCSLLIVK</sequence>
<dbReference type="Gene3D" id="3.40.50.620">
    <property type="entry name" value="HUPs"/>
    <property type="match status" value="1"/>
</dbReference>
<dbReference type="VEuPathDB" id="FungiDB:BCV72DRAFT_216412"/>
<evidence type="ECO:0000259" key="1">
    <source>
        <dbReference type="Pfam" id="PF00582"/>
    </source>
</evidence>
<gene>
    <name evidence="2" type="ORF">BCV72DRAFT_216412</name>
</gene>
<dbReference type="InterPro" id="IPR006016">
    <property type="entry name" value="UspA"/>
</dbReference>
<dbReference type="Pfam" id="PF00582">
    <property type="entry name" value="Usp"/>
    <property type="match status" value="1"/>
</dbReference>
<dbReference type="InterPro" id="IPR014729">
    <property type="entry name" value="Rossmann-like_a/b/a_fold"/>
</dbReference>
<protein>
    <submittedName>
        <fullName evidence="2">Adenine nucleotide alpha hydrolases-like protein</fullName>
    </submittedName>
</protein>
<dbReference type="PANTHER" id="PTHR31964:SF113">
    <property type="entry name" value="USPA DOMAIN-CONTAINING PROTEIN"/>
    <property type="match status" value="1"/>
</dbReference>